<dbReference type="SMART" id="SM00698">
    <property type="entry name" value="MORN"/>
    <property type="match status" value="5"/>
</dbReference>
<sequence length="294" mass="32659">MKRLICFTVFLFICNAYCQPGLGFSYTHREVDEYEGDYRNEYFVQYVFKKSPAEKAGLKAGDQIIKFHDAIVQFNNTLAFSNNLKDSPATVTMIISRNGVKHTFTITKADRSTYLNICLEGNCTNGTGTFVDTNGTTYKGQFKNKKKEGKGESVGANGDSYIGDWKDDKREGKGIYISKLDPNHIVSTGWSYTGDWKEDAMTGKGKMTYNGGFYEGDMLNNLKSGQGKLVTADKTVYEGSWNNDKLNGKGTMTQPNGDKLTGNFLSGKLEGEVTVYTKATNSTTTATYRYGIKI</sequence>
<evidence type="ECO:0000313" key="5">
    <source>
        <dbReference type="Proteomes" id="UP000296862"/>
    </source>
</evidence>
<evidence type="ECO:0000256" key="1">
    <source>
        <dbReference type="ARBA" id="ARBA00022737"/>
    </source>
</evidence>
<protein>
    <recommendedName>
        <fullName evidence="3">PDZ domain-containing protein</fullName>
    </recommendedName>
</protein>
<evidence type="ECO:0000259" key="3">
    <source>
        <dbReference type="PROSITE" id="PS50106"/>
    </source>
</evidence>
<dbReference type="Gene3D" id="2.20.110.10">
    <property type="entry name" value="Histone H3 K4-specific methyltransferase SET7/9 N-terminal domain"/>
    <property type="match status" value="2"/>
</dbReference>
<dbReference type="PROSITE" id="PS50106">
    <property type="entry name" value="PDZ"/>
    <property type="match status" value="1"/>
</dbReference>
<dbReference type="Pfam" id="PF02493">
    <property type="entry name" value="MORN"/>
    <property type="match status" value="5"/>
</dbReference>
<dbReference type="GO" id="GO:0005829">
    <property type="term" value="C:cytosol"/>
    <property type="evidence" value="ECO:0007669"/>
    <property type="project" value="TreeGrafter"/>
</dbReference>
<dbReference type="SUPFAM" id="SSF82185">
    <property type="entry name" value="Histone H3 K4-specific methyltransferase SET7/9 N-terminal domain"/>
    <property type="match status" value="2"/>
</dbReference>
<reference evidence="4 5" key="1">
    <citation type="submission" date="2019-04" db="EMBL/GenBank/DDBJ databases">
        <title>Flavobacterium sp. GS03.</title>
        <authorList>
            <person name="Kim H."/>
        </authorList>
    </citation>
    <scope>NUCLEOTIDE SEQUENCE [LARGE SCALE GENOMIC DNA]</scope>
    <source>
        <strain evidence="4 5">GS03</strain>
    </source>
</reference>
<dbReference type="Proteomes" id="UP000296862">
    <property type="component" value="Chromosome"/>
</dbReference>
<name>A0A4P7PUE1_9FLAO</name>
<dbReference type="AlphaFoldDB" id="A0A4P7PUE1"/>
<dbReference type="KEGG" id="fsn:GS03_02090"/>
<proteinExistence type="predicted"/>
<evidence type="ECO:0000313" key="4">
    <source>
        <dbReference type="EMBL" id="QBZ98581.1"/>
    </source>
</evidence>
<evidence type="ECO:0000256" key="2">
    <source>
        <dbReference type="SAM" id="SignalP"/>
    </source>
</evidence>
<feature type="signal peptide" evidence="2">
    <location>
        <begin position="1"/>
        <end position="18"/>
    </location>
</feature>
<dbReference type="RefSeq" id="WP_136152475.1">
    <property type="nucleotide sequence ID" value="NZ_CP038810.1"/>
</dbReference>
<dbReference type="InterPro" id="IPR001478">
    <property type="entry name" value="PDZ"/>
</dbReference>
<dbReference type="Gene3D" id="2.30.42.10">
    <property type="match status" value="1"/>
</dbReference>
<dbReference type="InterPro" id="IPR003409">
    <property type="entry name" value="MORN"/>
</dbReference>
<keyword evidence="1" id="KW-0677">Repeat</keyword>
<dbReference type="EMBL" id="CP038810">
    <property type="protein sequence ID" value="QBZ98581.1"/>
    <property type="molecule type" value="Genomic_DNA"/>
</dbReference>
<dbReference type="PANTHER" id="PTHR43215">
    <property type="entry name" value="RADIAL SPOKE HEAD 1 HOMOLOG"/>
    <property type="match status" value="1"/>
</dbReference>
<dbReference type="OrthoDB" id="977972at2"/>
<keyword evidence="2" id="KW-0732">Signal</keyword>
<gene>
    <name evidence="4" type="ORF">GS03_02090</name>
</gene>
<accession>A0A4P7PUE1</accession>
<feature type="domain" description="PDZ" evidence="3">
    <location>
        <begin position="22"/>
        <end position="99"/>
    </location>
</feature>
<keyword evidence="5" id="KW-1185">Reference proteome</keyword>
<dbReference type="InterPro" id="IPR036034">
    <property type="entry name" value="PDZ_sf"/>
</dbReference>
<dbReference type="SMART" id="SM00228">
    <property type="entry name" value="PDZ"/>
    <property type="match status" value="1"/>
</dbReference>
<dbReference type="PANTHER" id="PTHR43215:SF14">
    <property type="entry name" value="RADIAL SPOKE HEAD 1 HOMOLOG"/>
    <property type="match status" value="1"/>
</dbReference>
<feature type="chain" id="PRO_5020624919" description="PDZ domain-containing protein" evidence="2">
    <location>
        <begin position="19"/>
        <end position="294"/>
    </location>
</feature>
<dbReference type="SUPFAM" id="SSF50156">
    <property type="entry name" value="PDZ domain-like"/>
    <property type="match status" value="1"/>
</dbReference>
<organism evidence="4 5">
    <name type="scientific">Flavobacterium sangjuense</name>
    <dbReference type="NCBI Taxonomy" id="2518177"/>
    <lineage>
        <taxon>Bacteria</taxon>
        <taxon>Pseudomonadati</taxon>
        <taxon>Bacteroidota</taxon>
        <taxon>Flavobacteriia</taxon>
        <taxon>Flavobacteriales</taxon>
        <taxon>Flavobacteriaceae</taxon>
        <taxon>Flavobacterium</taxon>
    </lineage>
</organism>